<evidence type="ECO:0000313" key="2">
    <source>
        <dbReference type="Proteomes" id="UP001501035"/>
    </source>
</evidence>
<sequence length="101" mass="10925">MQPGGAGDIVALFADLHDAAADDLLDELGVDPCALDDAALGRTEDLGGVQAGQPAVALADRRPRRLYDYRDTHGDSYFRLLRDFRLKTRTSSCSMSMPVAE</sequence>
<organism evidence="1 2">
    <name type="scientific">Gordonia defluvii</name>
    <dbReference type="NCBI Taxonomy" id="283718"/>
    <lineage>
        <taxon>Bacteria</taxon>
        <taxon>Bacillati</taxon>
        <taxon>Actinomycetota</taxon>
        <taxon>Actinomycetes</taxon>
        <taxon>Mycobacteriales</taxon>
        <taxon>Gordoniaceae</taxon>
        <taxon>Gordonia</taxon>
    </lineage>
</organism>
<name>A0ABP6L8H2_9ACTN</name>
<comment type="caution">
    <text evidence="1">The sequence shown here is derived from an EMBL/GenBank/DDBJ whole genome shotgun (WGS) entry which is preliminary data.</text>
</comment>
<protein>
    <submittedName>
        <fullName evidence="1">Uncharacterized protein</fullName>
    </submittedName>
</protein>
<keyword evidence="2" id="KW-1185">Reference proteome</keyword>
<proteinExistence type="predicted"/>
<reference evidence="2" key="1">
    <citation type="journal article" date="2019" name="Int. J. Syst. Evol. Microbiol.">
        <title>The Global Catalogue of Microorganisms (GCM) 10K type strain sequencing project: providing services to taxonomists for standard genome sequencing and annotation.</title>
        <authorList>
            <consortium name="The Broad Institute Genomics Platform"/>
            <consortium name="The Broad Institute Genome Sequencing Center for Infectious Disease"/>
            <person name="Wu L."/>
            <person name="Ma J."/>
        </authorList>
    </citation>
    <scope>NUCLEOTIDE SEQUENCE [LARGE SCALE GENOMIC DNA]</scope>
    <source>
        <strain evidence="2">JCM 14234</strain>
    </source>
</reference>
<dbReference type="Proteomes" id="UP001501035">
    <property type="component" value="Unassembled WGS sequence"/>
</dbReference>
<dbReference type="EMBL" id="BAAAVS010000020">
    <property type="protein sequence ID" value="GAA3033275.1"/>
    <property type="molecule type" value="Genomic_DNA"/>
</dbReference>
<gene>
    <name evidence="1" type="ORF">GCM10010528_12940</name>
</gene>
<evidence type="ECO:0000313" key="1">
    <source>
        <dbReference type="EMBL" id="GAA3033275.1"/>
    </source>
</evidence>
<accession>A0ABP6L8H2</accession>